<evidence type="ECO:0000313" key="2">
    <source>
        <dbReference type="Proteomes" id="UP001589785"/>
    </source>
</evidence>
<keyword evidence="2" id="KW-1185">Reference proteome</keyword>
<dbReference type="RefSeq" id="WP_066227935.1">
    <property type="nucleotide sequence ID" value="NZ_JBHLVN010000153.1"/>
</dbReference>
<reference evidence="1 2" key="1">
    <citation type="submission" date="2024-09" db="EMBL/GenBank/DDBJ databases">
        <authorList>
            <person name="Sun Q."/>
            <person name="Mori K."/>
        </authorList>
    </citation>
    <scope>NUCLEOTIDE SEQUENCE [LARGE SCALE GENOMIC DNA]</scope>
    <source>
        <strain evidence="1 2">CCM 7224</strain>
    </source>
</reference>
<evidence type="ECO:0000313" key="1">
    <source>
        <dbReference type="EMBL" id="MFC0299144.1"/>
    </source>
</evidence>
<accession>A0ABV6GYY5</accession>
<dbReference type="EMBL" id="JBHLVN010000153">
    <property type="protein sequence ID" value="MFC0299144.1"/>
    <property type="molecule type" value="Genomic_DNA"/>
</dbReference>
<protein>
    <submittedName>
        <fullName evidence="1">Uncharacterized protein</fullName>
    </submittedName>
</protein>
<sequence length="148" mass="17431">MKNVVIHQIVTFIFTEDQLRAYWEKQRGATPFGRLDDREYMKLAEDMLQHSSHSQLEQHVLGGRWRIKEEAEGNVIAEDESRGDRHVEIIDTDAPAEPRRRMLIDRMREIECPHCTFAFYVRRAVDGRRDWTCPSCGTPFHDTTSQQK</sequence>
<dbReference type="Proteomes" id="UP001589785">
    <property type="component" value="Unassembled WGS sequence"/>
</dbReference>
<proteinExistence type="predicted"/>
<gene>
    <name evidence="1" type="ORF">ACFFHQ_17760</name>
</gene>
<organism evidence="1 2">
    <name type="scientific">Geobacillus jurassicus</name>
    <dbReference type="NCBI Taxonomy" id="235932"/>
    <lineage>
        <taxon>Bacteria</taxon>
        <taxon>Bacillati</taxon>
        <taxon>Bacillota</taxon>
        <taxon>Bacilli</taxon>
        <taxon>Bacillales</taxon>
        <taxon>Anoxybacillaceae</taxon>
        <taxon>Geobacillus</taxon>
    </lineage>
</organism>
<comment type="caution">
    <text evidence="1">The sequence shown here is derived from an EMBL/GenBank/DDBJ whole genome shotgun (WGS) entry which is preliminary data.</text>
</comment>
<name>A0ABV6GYY5_9BACL</name>